<keyword evidence="10" id="KW-0067">ATP-binding</keyword>
<evidence type="ECO:0000256" key="3">
    <source>
        <dbReference type="ARBA" id="ARBA00022801"/>
    </source>
</evidence>
<evidence type="ECO:0000256" key="11">
    <source>
        <dbReference type="SAM" id="MobiDB-lite"/>
    </source>
</evidence>
<feature type="region of interest" description="Disordered" evidence="11">
    <location>
        <begin position="27"/>
        <end position="51"/>
    </location>
</feature>
<dbReference type="GO" id="GO:0005524">
    <property type="term" value="F:ATP binding"/>
    <property type="evidence" value="ECO:0007669"/>
    <property type="project" value="UniProtKB-KW"/>
</dbReference>
<reference evidence="14 15" key="1">
    <citation type="journal article" date="2023" name="Hortic Res">
        <title>Pangenome of water caltrop reveals structural variations and asymmetric subgenome divergence after allopolyploidization.</title>
        <authorList>
            <person name="Zhang X."/>
            <person name="Chen Y."/>
            <person name="Wang L."/>
            <person name="Yuan Y."/>
            <person name="Fang M."/>
            <person name="Shi L."/>
            <person name="Lu R."/>
            <person name="Comes H.P."/>
            <person name="Ma Y."/>
            <person name="Chen Y."/>
            <person name="Huang G."/>
            <person name="Zhou Y."/>
            <person name="Zheng Z."/>
            <person name="Qiu Y."/>
        </authorList>
    </citation>
    <scope>NUCLEOTIDE SEQUENCE [LARGE SCALE GENOMIC DNA]</scope>
    <source>
        <strain evidence="14">F231</strain>
    </source>
</reference>
<keyword evidence="12" id="KW-0732">Signal</keyword>
<comment type="catalytic activity">
    <reaction evidence="8">
        <text>a ribonucleoside 5'-triphosphate + 2 H2O = a ribonucleoside 5'-phosphate + 2 phosphate + 2 H(+)</text>
        <dbReference type="Rhea" id="RHEA:36795"/>
        <dbReference type="ChEBI" id="CHEBI:15377"/>
        <dbReference type="ChEBI" id="CHEBI:15378"/>
        <dbReference type="ChEBI" id="CHEBI:43474"/>
        <dbReference type="ChEBI" id="CHEBI:58043"/>
        <dbReference type="ChEBI" id="CHEBI:61557"/>
        <dbReference type="EC" id="3.6.1.5"/>
    </reaction>
</comment>
<evidence type="ECO:0000256" key="7">
    <source>
        <dbReference type="ARBA" id="ARBA00032306"/>
    </source>
</evidence>
<evidence type="ECO:0000256" key="2">
    <source>
        <dbReference type="ARBA" id="ARBA00012148"/>
    </source>
</evidence>
<dbReference type="AlphaFoldDB" id="A0AAN7QMN8"/>
<feature type="binding site" evidence="10">
    <location>
        <begin position="288"/>
        <end position="292"/>
    </location>
    <ligand>
        <name>ATP</name>
        <dbReference type="ChEBI" id="CHEBI:30616"/>
    </ligand>
</feature>
<proteinExistence type="inferred from homology"/>
<evidence type="ECO:0000256" key="8">
    <source>
        <dbReference type="ARBA" id="ARBA00049175"/>
    </source>
</evidence>
<evidence type="ECO:0000313" key="15">
    <source>
        <dbReference type="Proteomes" id="UP001346149"/>
    </source>
</evidence>
<gene>
    <name evidence="14" type="ORF">SAY86_014247</name>
</gene>
<keyword evidence="15" id="KW-1185">Reference proteome</keyword>
<dbReference type="InterPro" id="IPR036312">
    <property type="entry name" value="Bifun_inhib/LTP/seed_sf"/>
</dbReference>
<feature type="active site" description="Proton acceptor" evidence="9">
    <location>
        <position position="258"/>
    </location>
</feature>
<feature type="domain" description="Bifunctional inhibitor/plant lipid transfer protein/seed storage helical" evidence="13">
    <location>
        <begin position="125"/>
        <end position="203"/>
    </location>
</feature>
<evidence type="ECO:0000256" key="5">
    <source>
        <dbReference type="ARBA" id="ARBA00031370"/>
    </source>
</evidence>
<evidence type="ECO:0000259" key="13">
    <source>
        <dbReference type="SMART" id="SM00499"/>
    </source>
</evidence>
<evidence type="ECO:0000256" key="6">
    <source>
        <dbReference type="ARBA" id="ARBA00031428"/>
    </source>
</evidence>
<keyword evidence="3" id="KW-0378">Hydrolase</keyword>
<dbReference type="GO" id="GO:0016020">
    <property type="term" value="C:membrane"/>
    <property type="evidence" value="ECO:0007669"/>
    <property type="project" value="TreeGrafter"/>
</dbReference>
<dbReference type="InterPro" id="IPR000407">
    <property type="entry name" value="GDA1_CD39_NTPase"/>
</dbReference>
<dbReference type="EC" id="3.6.1.5" evidence="2"/>
<dbReference type="Proteomes" id="UP001346149">
    <property type="component" value="Unassembled WGS sequence"/>
</dbReference>
<dbReference type="SUPFAM" id="SSF47699">
    <property type="entry name" value="Bifunctional inhibitor/lipid-transfer protein/seed storage 2S albumin"/>
    <property type="match status" value="1"/>
</dbReference>
<dbReference type="Gene3D" id="3.30.420.150">
    <property type="entry name" value="Exopolyphosphatase. Domain 2"/>
    <property type="match status" value="1"/>
</dbReference>
<dbReference type="Pfam" id="PF01150">
    <property type="entry name" value="GDA1_CD39"/>
    <property type="match status" value="1"/>
</dbReference>
<dbReference type="PANTHER" id="PTHR11782">
    <property type="entry name" value="ADENOSINE/GUANOSINE DIPHOSPHATASE"/>
    <property type="match status" value="1"/>
</dbReference>
<keyword evidence="10" id="KW-0547">Nucleotide-binding</keyword>
<organism evidence="14 15">
    <name type="scientific">Trapa natans</name>
    <name type="common">Water chestnut</name>
    <dbReference type="NCBI Taxonomy" id="22666"/>
    <lineage>
        <taxon>Eukaryota</taxon>
        <taxon>Viridiplantae</taxon>
        <taxon>Streptophyta</taxon>
        <taxon>Embryophyta</taxon>
        <taxon>Tracheophyta</taxon>
        <taxon>Spermatophyta</taxon>
        <taxon>Magnoliopsida</taxon>
        <taxon>eudicotyledons</taxon>
        <taxon>Gunneridae</taxon>
        <taxon>Pentapetalae</taxon>
        <taxon>rosids</taxon>
        <taxon>malvids</taxon>
        <taxon>Myrtales</taxon>
        <taxon>Lythraceae</taxon>
        <taxon>Trapa</taxon>
    </lineage>
</organism>
<evidence type="ECO:0000256" key="9">
    <source>
        <dbReference type="PIRSR" id="PIRSR600407-1"/>
    </source>
</evidence>
<dbReference type="PANTHER" id="PTHR11782:SF96">
    <property type="entry name" value="APYRASE 6-RELATED"/>
    <property type="match status" value="1"/>
</dbReference>
<accession>A0AAN7QMN8</accession>
<dbReference type="GO" id="GO:0017110">
    <property type="term" value="F:nucleoside diphosphate phosphatase activity"/>
    <property type="evidence" value="ECO:0007669"/>
    <property type="project" value="TreeGrafter"/>
</dbReference>
<protein>
    <recommendedName>
        <fullName evidence="2">apyrase</fullName>
        <ecNumber evidence="2">3.6.1.5</ecNumber>
    </recommendedName>
    <alternativeName>
        <fullName evidence="6">ATP-diphosphatase</fullName>
    </alternativeName>
    <alternativeName>
        <fullName evidence="7">ATP-diphosphohydrolase</fullName>
    </alternativeName>
    <alternativeName>
        <fullName evidence="4">Adenosine diphosphatase</fullName>
    </alternativeName>
    <alternativeName>
        <fullName evidence="5">NTPDase</fullName>
    </alternativeName>
</protein>
<dbReference type="CDD" id="cd00010">
    <property type="entry name" value="AAI_LTSS"/>
    <property type="match status" value="1"/>
</dbReference>
<dbReference type="SMART" id="SM00499">
    <property type="entry name" value="AAI"/>
    <property type="match status" value="1"/>
</dbReference>
<name>A0AAN7QMN8_TRANT</name>
<sequence>MARALCQMAAFIFSAALLGSVLGKAPNPTSKPVRELAPAPTPMSMAPTPMSVRRPVIAPTPMSVRRPVIAPTPMSVRRPVIAPTPMSVPVLAPAPMSIPGLAPTPRFVPSPEYSFGPAPPPGSDCLTILFNVSDCLNFVSPESNLTKPDEPCCPELAGLIESSPYCLCKLLGDPESIGIDVDFNRALKLPSVCAIQTPPVSLCSFLGIPVAAPMASEPSEPSDAPMASISPPRAGVPSFATVSAPSETQNGASRREDEGVYAWVAVNYVLGSLRGEPQDTTGVIELGGGSLQVAYAMKDAISVQPSRVIRIFGTVYNLYTHGFPQLGQDAAWKSLNELHKSKDLTSSLEFEGHTDNPCVSRGYEPPGARAAKFVESNLAGNLSACEAETSTLLKARNDECLQTSCKVLQPSSLKIEDNAVSLESFFYTSEIFGMFPMSGLSYMWTARQHYCEDNWDELKNQHKVVDDRDLCRYCFSSVYMTTLVNEGLGISTTSEG</sequence>
<evidence type="ECO:0000256" key="4">
    <source>
        <dbReference type="ARBA" id="ARBA00030084"/>
    </source>
</evidence>
<dbReference type="GO" id="GO:0004050">
    <property type="term" value="F:apyrase activity"/>
    <property type="evidence" value="ECO:0007669"/>
    <property type="project" value="UniProtKB-EC"/>
</dbReference>
<feature type="chain" id="PRO_5042916571" description="apyrase" evidence="12">
    <location>
        <begin position="24"/>
        <end position="496"/>
    </location>
</feature>
<dbReference type="GO" id="GO:0009134">
    <property type="term" value="P:nucleoside diphosphate catabolic process"/>
    <property type="evidence" value="ECO:0007669"/>
    <property type="project" value="TreeGrafter"/>
</dbReference>
<feature type="compositionally biased region" description="Low complexity" evidence="11">
    <location>
        <begin position="42"/>
        <end position="51"/>
    </location>
</feature>
<dbReference type="InterPro" id="IPR016140">
    <property type="entry name" value="Bifunc_inhib/LTP/seed_store"/>
</dbReference>
<dbReference type="Pfam" id="PF14368">
    <property type="entry name" value="LTP_2"/>
    <property type="match status" value="1"/>
</dbReference>
<evidence type="ECO:0000256" key="10">
    <source>
        <dbReference type="PIRSR" id="PIRSR600407-2"/>
    </source>
</evidence>
<feature type="signal peptide" evidence="12">
    <location>
        <begin position="1"/>
        <end position="23"/>
    </location>
</feature>
<evidence type="ECO:0000313" key="14">
    <source>
        <dbReference type="EMBL" id="KAK4772472.1"/>
    </source>
</evidence>
<comment type="caution">
    <text evidence="14">The sequence shown here is derived from an EMBL/GenBank/DDBJ whole genome shotgun (WGS) entry which is preliminary data.</text>
</comment>
<comment type="similarity">
    <text evidence="1">Belongs to the GDA1/CD39 NTPase family.</text>
</comment>
<evidence type="ECO:0000256" key="1">
    <source>
        <dbReference type="ARBA" id="ARBA00009283"/>
    </source>
</evidence>
<evidence type="ECO:0000256" key="12">
    <source>
        <dbReference type="SAM" id="SignalP"/>
    </source>
</evidence>
<dbReference type="EMBL" id="JAXQNO010000020">
    <property type="protein sequence ID" value="KAK4772472.1"/>
    <property type="molecule type" value="Genomic_DNA"/>
</dbReference>
<dbReference type="Gene3D" id="1.10.110.10">
    <property type="entry name" value="Plant lipid-transfer and hydrophobic proteins"/>
    <property type="match status" value="1"/>
</dbReference>